<name>A0ABP6GPV5_9ACTN</name>
<evidence type="ECO:0000313" key="1">
    <source>
        <dbReference type="EMBL" id="GAA2726782.1"/>
    </source>
</evidence>
<accession>A0ABP6GPV5</accession>
<evidence type="ECO:0000313" key="2">
    <source>
        <dbReference type="Proteomes" id="UP001501842"/>
    </source>
</evidence>
<comment type="caution">
    <text evidence="1">The sequence shown here is derived from an EMBL/GenBank/DDBJ whole genome shotgun (WGS) entry which is preliminary data.</text>
</comment>
<dbReference type="Proteomes" id="UP001501842">
    <property type="component" value="Unassembled WGS sequence"/>
</dbReference>
<dbReference type="RefSeq" id="WP_344451027.1">
    <property type="nucleotide sequence ID" value="NZ_BAAATZ010000012.1"/>
</dbReference>
<protein>
    <submittedName>
        <fullName evidence="1">Uncharacterized protein</fullName>
    </submittedName>
</protein>
<reference evidence="2" key="1">
    <citation type="journal article" date="2019" name="Int. J. Syst. Evol. Microbiol.">
        <title>The Global Catalogue of Microorganisms (GCM) 10K type strain sequencing project: providing services to taxonomists for standard genome sequencing and annotation.</title>
        <authorList>
            <consortium name="The Broad Institute Genomics Platform"/>
            <consortium name="The Broad Institute Genome Sequencing Center for Infectious Disease"/>
            <person name="Wu L."/>
            <person name="Ma J."/>
        </authorList>
    </citation>
    <scope>NUCLEOTIDE SEQUENCE [LARGE SCALE GENOMIC DNA]</scope>
    <source>
        <strain evidence="2">JCM 8201</strain>
    </source>
</reference>
<keyword evidence="2" id="KW-1185">Reference proteome</keyword>
<sequence length="169" mass="19493">MSEILMYRAHVDTLLTAGVQWNTQDFMEFKFREQWHPDGTESGPLLPLRAEHAHVLGRIVWLVHMEYCDWWVTFGDEGDEGVPSRAEVEGYAFDPLPGQPDPGVVLKAIDFYEYQIAPDDHEESRRTTVGSFLHFLRLAAISRVPGYERAPWGIQNRDVFLNAASFRER</sequence>
<organism evidence="1 2">
    <name type="scientific">Actinocorallia aurantiaca</name>
    <dbReference type="NCBI Taxonomy" id="46204"/>
    <lineage>
        <taxon>Bacteria</taxon>
        <taxon>Bacillati</taxon>
        <taxon>Actinomycetota</taxon>
        <taxon>Actinomycetes</taxon>
        <taxon>Streptosporangiales</taxon>
        <taxon>Thermomonosporaceae</taxon>
        <taxon>Actinocorallia</taxon>
    </lineage>
</organism>
<proteinExistence type="predicted"/>
<gene>
    <name evidence="1" type="ORF">GCM10010439_30460</name>
</gene>
<dbReference type="EMBL" id="BAAATZ010000012">
    <property type="protein sequence ID" value="GAA2726782.1"/>
    <property type="molecule type" value="Genomic_DNA"/>
</dbReference>